<dbReference type="PANTHER" id="PTHR11437">
    <property type="entry name" value="RIBONUCLEASE"/>
    <property type="match status" value="1"/>
</dbReference>
<keyword evidence="9 18" id="KW-0255">Endonuclease</keyword>
<feature type="chain" id="PRO_5034723916" description="Ribonuclease K6" evidence="18">
    <location>
        <begin position="28"/>
        <end position="154"/>
    </location>
</feature>
<feature type="domain" description="Ribonuclease A-domain" evidence="19">
    <location>
        <begin position="31"/>
        <end position="154"/>
    </location>
</feature>
<evidence type="ECO:0000313" key="20">
    <source>
        <dbReference type="Ensembl" id="ENSSDAP00000003498.1"/>
    </source>
</evidence>
<keyword evidence="14" id="KW-0458">Lysosome</keyword>
<dbReference type="PROSITE" id="PS00127">
    <property type="entry name" value="RNASE_PANCREATIC"/>
    <property type="match status" value="1"/>
</dbReference>
<keyword evidence="7 18" id="KW-0540">Nuclease</keyword>
<evidence type="ECO:0000256" key="14">
    <source>
        <dbReference type="ARBA" id="ARBA00023228"/>
    </source>
</evidence>
<keyword evidence="13" id="KW-0325">Glycoprotein</keyword>
<sequence length="154" mass="17538">IMILNLGCFPLLLMLLGLWSTVCPLCALPERLTKAHWFEIQHIQPGLLQCNRAMDGVNNYTQHCKPENTFLHDSFQNVAVACNMPHIICKNGQNNCHQSAKPVNMTKCKLTAGKYPHCRYSDTEEYRFFVVACDPPQKSDPPYQLVPVHLDKLI</sequence>
<dbReference type="Gene3D" id="3.10.130.10">
    <property type="entry name" value="Ribonuclease A-like domain"/>
    <property type="match status" value="1"/>
</dbReference>
<dbReference type="GO" id="GO:0016787">
    <property type="term" value="F:hydrolase activity"/>
    <property type="evidence" value="ECO:0007669"/>
    <property type="project" value="UniProtKB-KW"/>
</dbReference>
<evidence type="ECO:0000256" key="15">
    <source>
        <dbReference type="ARBA" id="ARBA00038824"/>
    </source>
</evidence>
<dbReference type="Ensembl" id="ENSSDAT00000004033.1">
    <property type="protein sequence ID" value="ENSSDAP00000003498.1"/>
    <property type="gene ID" value="ENSSDAG00000003323.1"/>
</dbReference>
<keyword evidence="10 18" id="KW-0378">Hydrolase</keyword>
<dbReference type="GO" id="GO:0005764">
    <property type="term" value="C:lysosome"/>
    <property type="evidence" value="ECO:0007669"/>
    <property type="project" value="UniProtKB-SubCell"/>
</dbReference>
<comment type="subcellular location">
    <subcellularLocation>
        <location evidence="2">Cytoplasmic granule</location>
    </subcellularLocation>
    <subcellularLocation>
        <location evidence="1">Lysosome</location>
    </subcellularLocation>
    <subcellularLocation>
        <location evidence="3">Secreted</location>
    </subcellularLocation>
</comment>
<evidence type="ECO:0000256" key="18">
    <source>
        <dbReference type="RuleBase" id="RU000651"/>
    </source>
</evidence>
<protein>
    <recommendedName>
        <fullName evidence="16">Ribonuclease K6</fullName>
    </recommendedName>
</protein>
<dbReference type="GO" id="GO:0005615">
    <property type="term" value="C:extracellular space"/>
    <property type="evidence" value="ECO:0007669"/>
    <property type="project" value="TreeGrafter"/>
</dbReference>
<dbReference type="PRINTS" id="PR00794">
    <property type="entry name" value="RIBONUCLEASE"/>
</dbReference>
<dbReference type="SMART" id="SM00092">
    <property type="entry name" value="RNAse_Pc"/>
    <property type="match status" value="1"/>
</dbReference>
<keyword evidence="21" id="KW-1185">Reference proteome</keyword>
<evidence type="ECO:0000256" key="9">
    <source>
        <dbReference type="ARBA" id="ARBA00022759"/>
    </source>
</evidence>
<keyword evidence="12" id="KW-1015">Disulfide bond</keyword>
<dbReference type="GO" id="GO:0050829">
    <property type="term" value="P:defense response to Gram-negative bacterium"/>
    <property type="evidence" value="ECO:0007669"/>
    <property type="project" value="TreeGrafter"/>
</dbReference>
<reference evidence="20" key="2">
    <citation type="submission" date="2025-09" db="UniProtKB">
        <authorList>
            <consortium name="Ensembl"/>
        </authorList>
    </citation>
    <scope>IDENTIFICATION</scope>
</reference>
<dbReference type="InterPro" id="IPR023412">
    <property type="entry name" value="RNaseA_domain"/>
</dbReference>
<dbReference type="GO" id="GO:0019731">
    <property type="term" value="P:antibacterial humoral response"/>
    <property type="evidence" value="ECO:0007669"/>
    <property type="project" value="TreeGrafter"/>
</dbReference>
<evidence type="ECO:0000313" key="21">
    <source>
        <dbReference type="Proteomes" id="UP000694422"/>
    </source>
</evidence>
<comment type="subunit">
    <text evidence="15">Interacts (via N-terminus) with bacterial lipopolysaccharide (LPS).</text>
</comment>
<evidence type="ECO:0000256" key="16">
    <source>
        <dbReference type="ARBA" id="ARBA00039800"/>
    </source>
</evidence>
<name>A0A8C9P7K4_SPEDA</name>
<accession>A0A8C9P7K4</accession>
<dbReference type="FunFam" id="3.10.130.10:FF:000001">
    <property type="entry name" value="Ribonuclease pancreatic"/>
    <property type="match status" value="1"/>
</dbReference>
<keyword evidence="6" id="KW-0929">Antimicrobial</keyword>
<evidence type="ECO:0000256" key="11">
    <source>
        <dbReference type="ARBA" id="ARBA00023022"/>
    </source>
</evidence>
<evidence type="ECO:0000256" key="17">
    <source>
        <dbReference type="ARBA" id="ARBA00045485"/>
    </source>
</evidence>
<dbReference type="SUPFAM" id="SSF54076">
    <property type="entry name" value="RNase A-like"/>
    <property type="match status" value="1"/>
</dbReference>
<keyword evidence="8 18" id="KW-0732">Signal</keyword>
<evidence type="ECO:0000256" key="4">
    <source>
        <dbReference type="ARBA" id="ARBA00005600"/>
    </source>
</evidence>
<evidence type="ECO:0000256" key="10">
    <source>
        <dbReference type="ARBA" id="ARBA00022801"/>
    </source>
</evidence>
<dbReference type="PANTHER" id="PTHR11437:SF4">
    <property type="entry name" value="RIBONUCLEASE K6"/>
    <property type="match status" value="1"/>
</dbReference>
<dbReference type="GO" id="GO:0004519">
    <property type="term" value="F:endonuclease activity"/>
    <property type="evidence" value="ECO:0007669"/>
    <property type="project" value="UniProtKB-KW"/>
</dbReference>
<evidence type="ECO:0000256" key="7">
    <source>
        <dbReference type="ARBA" id="ARBA00022722"/>
    </source>
</evidence>
<evidence type="ECO:0000256" key="12">
    <source>
        <dbReference type="ARBA" id="ARBA00023157"/>
    </source>
</evidence>
<reference evidence="20" key="1">
    <citation type="submission" date="2025-08" db="UniProtKB">
        <authorList>
            <consortium name="Ensembl"/>
        </authorList>
    </citation>
    <scope>IDENTIFICATION</scope>
</reference>
<evidence type="ECO:0000256" key="5">
    <source>
        <dbReference type="ARBA" id="ARBA00022525"/>
    </source>
</evidence>
<dbReference type="CDD" id="cd06265">
    <property type="entry name" value="RNase_A_canonical"/>
    <property type="match status" value="1"/>
</dbReference>
<comment type="function">
    <text evidence="17">Ribonuclease which shows a preference for the pyrimidines uridine and cytosine. Has potent antibacterial activity against a range of Gram-positive and Gram-negative bacteria, including P.aeruginosa, A.baumanii, M.luteus, S.aureus, E.faecalis, E.faecium, S.saprophyticus and E.coli. Causes loss of bacterial membrane integrity, and also promotes agglutination of Gram-negative bacteria. Probably contributes to urinary tract sterility. Bactericidal activity is independent of RNase activity.</text>
</comment>
<dbReference type="GO" id="GO:0045087">
    <property type="term" value="P:innate immune response"/>
    <property type="evidence" value="ECO:0007669"/>
    <property type="project" value="TreeGrafter"/>
</dbReference>
<dbReference type="GO" id="GO:0004540">
    <property type="term" value="F:RNA nuclease activity"/>
    <property type="evidence" value="ECO:0007669"/>
    <property type="project" value="TreeGrafter"/>
</dbReference>
<dbReference type="Pfam" id="PF00074">
    <property type="entry name" value="RnaseA"/>
    <property type="match status" value="1"/>
</dbReference>
<evidence type="ECO:0000259" key="19">
    <source>
        <dbReference type="SMART" id="SM00092"/>
    </source>
</evidence>
<proteinExistence type="inferred from homology"/>
<feature type="signal peptide" evidence="18">
    <location>
        <begin position="1"/>
        <end position="27"/>
    </location>
</feature>
<dbReference type="GO" id="GO:0050830">
    <property type="term" value="P:defense response to Gram-positive bacterium"/>
    <property type="evidence" value="ECO:0007669"/>
    <property type="project" value="TreeGrafter"/>
</dbReference>
<evidence type="ECO:0000256" key="6">
    <source>
        <dbReference type="ARBA" id="ARBA00022529"/>
    </source>
</evidence>
<evidence type="ECO:0000256" key="13">
    <source>
        <dbReference type="ARBA" id="ARBA00023180"/>
    </source>
</evidence>
<dbReference type="AlphaFoldDB" id="A0A8C9P7K4"/>
<evidence type="ECO:0000256" key="2">
    <source>
        <dbReference type="ARBA" id="ARBA00004463"/>
    </source>
</evidence>
<dbReference type="InterPro" id="IPR036816">
    <property type="entry name" value="RNaseA-like_dom_sf"/>
</dbReference>
<keyword evidence="11" id="KW-0044">Antibiotic</keyword>
<dbReference type="GO" id="GO:0061844">
    <property type="term" value="P:antimicrobial humoral immune response mediated by antimicrobial peptide"/>
    <property type="evidence" value="ECO:0007669"/>
    <property type="project" value="TreeGrafter"/>
</dbReference>
<evidence type="ECO:0000256" key="8">
    <source>
        <dbReference type="ARBA" id="ARBA00022729"/>
    </source>
</evidence>
<keyword evidence="5" id="KW-0964">Secreted</keyword>
<dbReference type="GO" id="GO:0003676">
    <property type="term" value="F:nucleic acid binding"/>
    <property type="evidence" value="ECO:0007669"/>
    <property type="project" value="InterPro"/>
</dbReference>
<organism evidence="20 21">
    <name type="scientific">Spermophilus dauricus</name>
    <name type="common">Daurian ground squirrel</name>
    <dbReference type="NCBI Taxonomy" id="99837"/>
    <lineage>
        <taxon>Eukaryota</taxon>
        <taxon>Metazoa</taxon>
        <taxon>Chordata</taxon>
        <taxon>Craniata</taxon>
        <taxon>Vertebrata</taxon>
        <taxon>Euteleostomi</taxon>
        <taxon>Mammalia</taxon>
        <taxon>Eutheria</taxon>
        <taxon>Euarchontoglires</taxon>
        <taxon>Glires</taxon>
        <taxon>Rodentia</taxon>
        <taxon>Sciuromorpha</taxon>
        <taxon>Sciuridae</taxon>
        <taxon>Xerinae</taxon>
        <taxon>Marmotini</taxon>
        <taxon>Spermophilus</taxon>
    </lineage>
</organism>
<dbReference type="InterPro" id="IPR023411">
    <property type="entry name" value="RNaseA_AS"/>
</dbReference>
<dbReference type="InterPro" id="IPR001427">
    <property type="entry name" value="RNaseA"/>
</dbReference>
<evidence type="ECO:0000256" key="3">
    <source>
        <dbReference type="ARBA" id="ARBA00004613"/>
    </source>
</evidence>
<comment type="similarity">
    <text evidence="4 18">Belongs to the pancreatic ribonuclease family.</text>
</comment>
<dbReference type="Proteomes" id="UP000694422">
    <property type="component" value="Unplaced"/>
</dbReference>
<evidence type="ECO:0000256" key="1">
    <source>
        <dbReference type="ARBA" id="ARBA00004371"/>
    </source>
</evidence>